<evidence type="ECO:0000313" key="2">
    <source>
        <dbReference type="EMBL" id="CAF4359739.1"/>
    </source>
</evidence>
<protein>
    <submittedName>
        <fullName evidence="2">Uncharacterized protein</fullName>
    </submittedName>
</protein>
<proteinExistence type="predicted"/>
<gene>
    <name evidence="2" type="ORF">KXQ929_LOCUS48743</name>
</gene>
<organism evidence="2 3">
    <name type="scientific">Adineta steineri</name>
    <dbReference type="NCBI Taxonomy" id="433720"/>
    <lineage>
        <taxon>Eukaryota</taxon>
        <taxon>Metazoa</taxon>
        <taxon>Spiralia</taxon>
        <taxon>Gnathifera</taxon>
        <taxon>Rotifera</taxon>
        <taxon>Eurotatoria</taxon>
        <taxon>Bdelloidea</taxon>
        <taxon>Adinetida</taxon>
        <taxon>Adinetidae</taxon>
        <taxon>Adineta</taxon>
    </lineage>
</organism>
<evidence type="ECO:0000256" key="1">
    <source>
        <dbReference type="SAM" id="MobiDB-lite"/>
    </source>
</evidence>
<dbReference type="EMBL" id="CAJOBB010019589">
    <property type="protein sequence ID" value="CAF4359739.1"/>
    <property type="molecule type" value="Genomic_DNA"/>
</dbReference>
<accession>A0A820LN59</accession>
<evidence type="ECO:0000313" key="3">
    <source>
        <dbReference type="Proteomes" id="UP000663868"/>
    </source>
</evidence>
<sequence>MNSLSPKALKKSQNLLRKVGQKVEQTFNLTNSNVFHGSLSSLNDLPDSYYHRESGDDKYDHDDTVSLQNLPEYNPDSPKLKLRKKYAARFGRPQAATSSNDFHSNLHWQPNAEDYRIYLKLNIDK</sequence>
<comment type="caution">
    <text evidence="2">The sequence shown here is derived from an EMBL/GenBank/DDBJ whole genome shotgun (WGS) entry which is preliminary data.</text>
</comment>
<name>A0A820LN59_9BILA</name>
<dbReference type="AlphaFoldDB" id="A0A820LN59"/>
<dbReference type="Proteomes" id="UP000663868">
    <property type="component" value="Unassembled WGS sequence"/>
</dbReference>
<reference evidence="2" key="1">
    <citation type="submission" date="2021-02" db="EMBL/GenBank/DDBJ databases">
        <authorList>
            <person name="Nowell W R."/>
        </authorList>
    </citation>
    <scope>NUCLEOTIDE SEQUENCE</scope>
</reference>
<feature type="compositionally biased region" description="Basic and acidic residues" evidence="1">
    <location>
        <begin position="49"/>
        <end position="64"/>
    </location>
</feature>
<feature type="region of interest" description="Disordered" evidence="1">
    <location>
        <begin position="42"/>
        <end position="78"/>
    </location>
</feature>